<feature type="transmembrane region" description="Helical" evidence="1">
    <location>
        <begin position="150"/>
        <end position="167"/>
    </location>
</feature>
<sequence>MHSARLAPGPQGQRLRQDRRALGLAARPLPWLAGVAALFTVLQLVLVVPGTGLGWDETVYVSQVSPQAPAAFFSAPRARGITFLAAPVAALTASTGLLRGYLAVLSGCGLFAALWVWRRLLPVPVLALAGVLFSSLWITVFYGPQVMPNLWVAYGALITVGCFLRVVRAPAGGAGDPRALLGLGAGLLLAGLMRPSDAVWLALPLGAAALLVREWRRPAVLLVLVLGTAAGCAEWVVEAYLRYGGLAERLHRASEIQGGMGLHLAFDDQLRALEGRSLCRPCEVAWRQPATAVWWFALPVLAAGGVLAAGRRGRRPFSVRDGRTSVALLPALTAVSLAVPYLLLIDYAAPRFLLPSYALLALPVALCLVWLVTGVPRSLRTAVGAAVAVALAAHLAVQFAVLEGVLSRGRATRDAVGRTAAELRREGVRPPCVVSGAEAVRIAFRAGCASRQVRGHDGSITRAGLAATARTVPVAVLVTGTNEPPPFARGWRVAPLPHLGGLRDYRAYVSPSATP</sequence>
<feature type="transmembrane region" description="Helical" evidence="1">
    <location>
        <begin position="382"/>
        <end position="402"/>
    </location>
</feature>
<feature type="transmembrane region" description="Helical" evidence="1">
    <location>
        <begin position="179"/>
        <end position="212"/>
    </location>
</feature>
<evidence type="ECO:0000256" key="1">
    <source>
        <dbReference type="SAM" id="Phobius"/>
    </source>
</evidence>
<proteinExistence type="predicted"/>
<dbReference type="RefSeq" id="WP_398718204.1">
    <property type="nucleotide sequence ID" value="NZ_JBIRWE010000003.1"/>
</dbReference>
<evidence type="ECO:0000313" key="2">
    <source>
        <dbReference type="EMBL" id="MFI1964337.1"/>
    </source>
</evidence>
<gene>
    <name evidence="2" type="ORF">ACH429_09470</name>
</gene>
<dbReference type="EMBL" id="JBIRWE010000003">
    <property type="protein sequence ID" value="MFI1964337.1"/>
    <property type="molecule type" value="Genomic_DNA"/>
</dbReference>
<reference evidence="2 3" key="1">
    <citation type="submission" date="2024-10" db="EMBL/GenBank/DDBJ databases">
        <title>The Natural Products Discovery Center: Release of the First 8490 Sequenced Strains for Exploring Actinobacteria Biosynthetic Diversity.</title>
        <authorList>
            <person name="Kalkreuter E."/>
            <person name="Kautsar S.A."/>
            <person name="Yang D."/>
            <person name="Bader C.D."/>
            <person name="Teijaro C.N."/>
            <person name="Fluegel L."/>
            <person name="Davis C.M."/>
            <person name="Simpson J.R."/>
            <person name="Lauterbach L."/>
            <person name="Steele A.D."/>
            <person name="Gui C."/>
            <person name="Meng S."/>
            <person name="Li G."/>
            <person name="Viehrig K."/>
            <person name="Ye F."/>
            <person name="Su P."/>
            <person name="Kiefer A.F."/>
            <person name="Nichols A."/>
            <person name="Cepeda A.J."/>
            <person name="Yan W."/>
            <person name="Fan B."/>
            <person name="Jiang Y."/>
            <person name="Adhikari A."/>
            <person name="Zheng C.-J."/>
            <person name="Schuster L."/>
            <person name="Cowan T.M."/>
            <person name="Smanski M.J."/>
            <person name="Chevrette M.G."/>
            <person name="De Carvalho L.P.S."/>
            <person name="Shen B."/>
        </authorList>
    </citation>
    <scope>NUCLEOTIDE SEQUENCE [LARGE SCALE GENOMIC DNA]</scope>
    <source>
        <strain evidence="2 3">NPDC020327</strain>
    </source>
</reference>
<dbReference type="Proteomes" id="UP001611548">
    <property type="component" value="Unassembled WGS sequence"/>
</dbReference>
<feature type="transmembrane region" description="Helical" evidence="1">
    <location>
        <begin position="123"/>
        <end position="143"/>
    </location>
</feature>
<protein>
    <recommendedName>
        <fullName evidence="4">Integral membrane protein</fullName>
    </recommendedName>
</protein>
<feature type="transmembrane region" description="Helical" evidence="1">
    <location>
        <begin position="292"/>
        <end position="310"/>
    </location>
</feature>
<organism evidence="2 3">
    <name type="scientific">Streptomyces pathocidini</name>
    <dbReference type="NCBI Taxonomy" id="1650571"/>
    <lineage>
        <taxon>Bacteria</taxon>
        <taxon>Bacillati</taxon>
        <taxon>Actinomycetota</taxon>
        <taxon>Actinomycetes</taxon>
        <taxon>Kitasatosporales</taxon>
        <taxon>Streptomycetaceae</taxon>
        <taxon>Streptomyces</taxon>
    </lineage>
</organism>
<feature type="transmembrane region" description="Helical" evidence="1">
    <location>
        <begin position="29"/>
        <end position="50"/>
    </location>
</feature>
<comment type="caution">
    <text evidence="2">The sequence shown here is derived from an EMBL/GenBank/DDBJ whole genome shotgun (WGS) entry which is preliminary data.</text>
</comment>
<accession>A0ABW7US45</accession>
<keyword evidence="3" id="KW-1185">Reference proteome</keyword>
<evidence type="ECO:0008006" key="4">
    <source>
        <dbReference type="Google" id="ProtNLM"/>
    </source>
</evidence>
<feature type="transmembrane region" description="Helical" evidence="1">
    <location>
        <begin position="322"/>
        <end position="344"/>
    </location>
</feature>
<feature type="transmembrane region" description="Helical" evidence="1">
    <location>
        <begin position="356"/>
        <end position="375"/>
    </location>
</feature>
<name>A0ABW7US45_9ACTN</name>
<keyword evidence="1" id="KW-0812">Transmembrane</keyword>
<keyword evidence="1" id="KW-0472">Membrane</keyword>
<keyword evidence="1" id="KW-1133">Transmembrane helix</keyword>
<feature type="transmembrane region" description="Helical" evidence="1">
    <location>
        <begin position="98"/>
        <end position="117"/>
    </location>
</feature>
<feature type="transmembrane region" description="Helical" evidence="1">
    <location>
        <begin position="219"/>
        <end position="237"/>
    </location>
</feature>
<evidence type="ECO:0000313" key="3">
    <source>
        <dbReference type="Proteomes" id="UP001611548"/>
    </source>
</evidence>